<dbReference type="Proteomes" id="UP000502823">
    <property type="component" value="Unassembled WGS sequence"/>
</dbReference>
<feature type="region of interest" description="Disordered" evidence="1">
    <location>
        <begin position="415"/>
        <end position="459"/>
    </location>
</feature>
<evidence type="ECO:0000313" key="3">
    <source>
        <dbReference type="Proteomes" id="UP000502823"/>
    </source>
</evidence>
<feature type="compositionally biased region" description="Low complexity" evidence="1">
    <location>
        <begin position="496"/>
        <end position="531"/>
    </location>
</feature>
<feature type="compositionally biased region" description="Basic and acidic residues" evidence="1">
    <location>
        <begin position="442"/>
        <end position="459"/>
    </location>
</feature>
<name>A0A6L2PNW2_COPFO</name>
<dbReference type="EMBL" id="BLKM01000417">
    <property type="protein sequence ID" value="GFG33210.1"/>
    <property type="molecule type" value="Genomic_DNA"/>
</dbReference>
<dbReference type="AlphaFoldDB" id="A0A6L2PNW2"/>
<comment type="caution">
    <text evidence="2">The sequence shown here is derived from an EMBL/GenBank/DDBJ whole genome shotgun (WGS) entry which is preliminary data.</text>
</comment>
<feature type="compositionally biased region" description="Polar residues" evidence="1">
    <location>
        <begin position="560"/>
        <end position="581"/>
    </location>
</feature>
<reference evidence="3" key="1">
    <citation type="submission" date="2020-01" db="EMBL/GenBank/DDBJ databases">
        <title>Draft genome sequence of the Termite Coptotermes fromosanus.</title>
        <authorList>
            <person name="Itakura S."/>
            <person name="Yosikawa Y."/>
            <person name="Umezawa K."/>
        </authorList>
    </citation>
    <scope>NUCLEOTIDE SEQUENCE [LARGE SCALE GENOMIC DNA]</scope>
</reference>
<organism evidence="2 3">
    <name type="scientific">Coptotermes formosanus</name>
    <name type="common">Formosan subterranean termite</name>
    <dbReference type="NCBI Taxonomy" id="36987"/>
    <lineage>
        <taxon>Eukaryota</taxon>
        <taxon>Metazoa</taxon>
        <taxon>Ecdysozoa</taxon>
        <taxon>Arthropoda</taxon>
        <taxon>Hexapoda</taxon>
        <taxon>Insecta</taxon>
        <taxon>Pterygota</taxon>
        <taxon>Neoptera</taxon>
        <taxon>Polyneoptera</taxon>
        <taxon>Dictyoptera</taxon>
        <taxon>Blattodea</taxon>
        <taxon>Blattoidea</taxon>
        <taxon>Termitoidae</taxon>
        <taxon>Rhinotermitidae</taxon>
        <taxon>Coptotermes</taxon>
    </lineage>
</organism>
<feature type="region of interest" description="Disordered" evidence="1">
    <location>
        <begin position="310"/>
        <end position="397"/>
    </location>
</feature>
<feature type="region of interest" description="Disordered" evidence="1">
    <location>
        <begin position="480"/>
        <end position="581"/>
    </location>
</feature>
<evidence type="ECO:0000256" key="1">
    <source>
        <dbReference type="SAM" id="MobiDB-lite"/>
    </source>
</evidence>
<feature type="compositionally biased region" description="Polar residues" evidence="1">
    <location>
        <begin position="139"/>
        <end position="152"/>
    </location>
</feature>
<feature type="compositionally biased region" description="Basic and acidic residues" evidence="1">
    <location>
        <begin position="323"/>
        <end position="338"/>
    </location>
</feature>
<gene>
    <name evidence="2" type="ORF">Cfor_05519</name>
</gene>
<feature type="region of interest" description="Disordered" evidence="1">
    <location>
        <begin position="59"/>
        <end position="180"/>
    </location>
</feature>
<keyword evidence="3" id="KW-1185">Reference proteome</keyword>
<proteinExistence type="predicted"/>
<feature type="compositionally biased region" description="Polar residues" evidence="1">
    <location>
        <begin position="167"/>
        <end position="180"/>
    </location>
</feature>
<dbReference type="OrthoDB" id="7701454at2759"/>
<sequence length="581" mass="64501">MHDTDRSTLVPSFDQCFCMFSDLPKFRAATASLREQQQQCDRQNSACCCRPKSRPLVSQPVPIHTTHRPISTTQALNASSKWEEATLRVPDTQDENKTPIPPPRKKRQQRLQQERWKTVTRPPPPQPPEAAKKKRRQKTLSTTSLPNYSELTLSVYDEKPATGHKTPPTNESSVSLTGKSPGLSSLTVEKLEYCVKRCKSFGAFKTEQLKLKKEPRHSSESDDSFEGLDDWDVRVIEHDDAHDSPPHTMLPLQGARRTSGNEWHSGENSIGCNANKGEEISMPMTPHKETVDLPDRRIEQPQGTLKSVNRNEETAIGSSGHITDQRKESLKTVPEHKKSMSLQDNRVDQPEHFPMPDASHSEPATGCKVDGEEGLDHTSAEDKAQDENAYHPNRTGCERDDTTVLVYDFVNPKKSSTDAGLVNGFNETGTPTGLKTPPPTPEHTKSKKQENLSHSDEYQATHSSLLRLLKEYQTTDGMIEDTGAQQVLKDLGVPPTLRESTSRGSSGRSSMTPSLSELEAALSDLLEASASRTGVEDEEEDVTPQVQQTLRVISPKPYSAFSSTFHPVQRSVGSKQLETSA</sequence>
<feature type="compositionally biased region" description="Basic and acidic residues" evidence="1">
    <location>
        <begin position="369"/>
        <end position="389"/>
    </location>
</feature>
<dbReference type="InParanoid" id="A0A6L2PNW2"/>
<accession>A0A6L2PNW2</accession>
<protein>
    <submittedName>
        <fullName evidence="2">Uncharacterized protein</fullName>
    </submittedName>
</protein>
<evidence type="ECO:0000313" key="2">
    <source>
        <dbReference type="EMBL" id="GFG33210.1"/>
    </source>
</evidence>
<feature type="compositionally biased region" description="Polar residues" evidence="1">
    <location>
        <begin position="68"/>
        <end position="80"/>
    </location>
</feature>